<evidence type="ECO:0000259" key="13">
    <source>
        <dbReference type="Pfam" id="PF08454"/>
    </source>
</evidence>
<feature type="region of interest" description="Disordered" evidence="9">
    <location>
        <begin position="1094"/>
        <end position="1115"/>
    </location>
</feature>
<keyword evidence="4 10" id="KW-1133">Transmembrane helix</keyword>
<evidence type="ECO:0000256" key="10">
    <source>
        <dbReference type="SAM" id="Phobius"/>
    </source>
</evidence>
<accession>A0A8S1L3C5</accession>
<dbReference type="Pfam" id="PF08709">
    <property type="entry name" value="Ins145_P3_rec"/>
    <property type="match status" value="1"/>
</dbReference>
<dbReference type="CDD" id="cd23263">
    <property type="entry name" value="beta-trefoil_MIR"/>
    <property type="match status" value="1"/>
</dbReference>
<dbReference type="GO" id="GO:0012505">
    <property type="term" value="C:endomembrane system"/>
    <property type="evidence" value="ECO:0007669"/>
    <property type="project" value="UniProtKB-SubCell"/>
</dbReference>
<keyword evidence="5" id="KW-0406">Ion transport</keyword>
<evidence type="ECO:0000256" key="5">
    <source>
        <dbReference type="ARBA" id="ARBA00023065"/>
    </source>
</evidence>
<keyword evidence="7" id="KW-1071">Ligand-gated ion channel</keyword>
<dbReference type="EMBL" id="CAJJDN010000016">
    <property type="protein sequence ID" value="CAD8062550.1"/>
    <property type="molecule type" value="Genomic_DNA"/>
</dbReference>
<evidence type="ECO:0000256" key="9">
    <source>
        <dbReference type="SAM" id="MobiDB-lite"/>
    </source>
</evidence>
<feature type="domain" description="RyR/IP3R Homology associated" evidence="13">
    <location>
        <begin position="2184"/>
        <end position="2282"/>
    </location>
</feature>
<feature type="transmembrane region" description="Helical" evidence="10">
    <location>
        <begin position="2779"/>
        <end position="2801"/>
    </location>
</feature>
<evidence type="ECO:0000256" key="7">
    <source>
        <dbReference type="ARBA" id="ARBA00023286"/>
    </source>
</evidence>
<evidence type="ECO:0000256" key="6">
    <source>
        <dbReference type="ARBA" id="ARBA00023136"/>
    </source>
</evidence>
<dbReference type="InterPro" id="IPR000699">
    <property type="entry name" value="RIH_dom"/>
</dbReference>
<evidence type="ECO:0000259" key="14">
    <source>
        <dbReference type="Pfam" id="PF08709"/>
    </source>
</evidence>
<dbReference type="GO" id="GO:0016020">
    <property type="term" value="C:membrane"/>
    <property type="evidence" value="ECO:0007669"/>
    <property type="project" value="InterPro"/>
</dbReference>
<keyword evidence="8" id="KW-0407">Ion channel</keyword>
<dbReference type="Pfam" id="PF08454">
    <property type="entry name" value="RIH_assoc"/>
    <property type="match status" value="1"/>
</dbReference>
<evidence type="ECO:0000256" key="3">
    <source>
        <dbReference type="ARBA" id="ARBA00022692"/>
    </source>
</evidence>
<organism evidence="15 16">
    <name type="scientific">Paramecium sonneborni</name>
    <dbReference type="NCBI Taxonomy" id="65129"/>
    <lineage>
        <taxon>Eukaryota</taxon>
        <taxon>Sar</taxon>
        <taxon>Alveolata</taxon>
        <taxon>Ciliophora</taxon>
        <taxon>Intramacronucleata</taxon>
        <taxon>Oligohymenophorea</taxon>
        <taxon>Peniculida</taxon>
        <taxon>Parameciidae</taxon>
        <taxon>Paramecium</taxon>
    </lineage>
</organism>
<evidence type="ECO:0000259" key="11">
    <source>
        <dbReference type="Pfam" id="PF01365"/>
    </source>
</evidence>
<dbReference type="InterPro" id="IPR013662">
    <property type="entry name" value="RIH_assoc-dom"/>
</dbReference>
<feature type="transmembrane region" description="Helical" evidence="10">
    <location>
        <begin position="2663"/>
        <end position="2684"/>
    </location>
</feature>
<feature type="transmembrane region" description="Helical" evidence="10">
    <location>
        <begin position="2860"/>
        <end position="2879"/>
    </location>
</feature>
<feature type="transmembrane region" description="Helical" evidence="10">
    <location>
        <begin position="2733"/>
        <end position="2758"/>
    </location>
</feature>
<protein>
    <submittedName>
        <fullName evidence="15">Uncharacterized protein</fullName>
    </submittedName>
</protein>
<dbReference type="InterPro" id="IPR014821">
    <property type="entry name" value="Ins145_P3_rcpt"/>
</dbReference>
<keyword evidence="3 10" id="KW-0812">Transmembrane</keyword>
<dbReference type="InterPro" id="IPR016093">
    <property type="entry name" value="MIR_motif"/>
</dbReference>
<dbReference type="InterPro" id="IPR015925">
    <property type="entry name" value="Ryanodine_IP3_receptor"/>
</dbReference>
<feature type="domain" description="RIH" evidence="11">
    <location>
        <begin position="1430"/>
        <end position="1586"/>
    </location>
</feature>
<evidence type="ECO:0000256" key="2">
    <source>
        <dbReference type="ARBA" id="ARBA00022448"/>
    </source>
</evidence>
<evidence type="ECO:0000256" key="1">
    <source>
        <dbReference type="ARBA" id="ARBA00004127"/>
    </source>
</evidence>
<evidence type="ECO:0000313" key="15">
    <source>
        <dbReference type="EMBL" id="CAD8062550.1"/>
    </source>
</evidence>
<dbReference type="GO" id="GO:0005262">
    <property type="term" value="F:calcium channel activity"/>
    <property type="evidence" value="ECO:0007669"/>
    <property type="project" value="InterPro"/>
</dbReference>
<keyword evidence="6 10" id="KW-0472">Membrane</keyword>
<proteinExistence type="predicted"/>
<feature type="transmembrane region" description="Helical" evidence="10">
    <location>
        <begin position="2406"/>
        <end position="2425"/>
    </location>
</feature>
<evidence type="ECO:0000256" key="8">
    <source>
        <dbReference type="ARBA" id="ARBA00023303"/>
    </source>
</evidence>
<keyword evidence="16" id="KW-1185">Reference proteome</keyword>
<feature type="domain" description="MIR" evidence="12">
    <location>
        <begin position="270"/>
        <end position="438"/>
    </location>
</feature>
<keyword evidence="2" id="KW-0813">Transport</keyword>
<name>A0A8S1L3C5_9CILI</name>
<feature type="domain" description="Inositol 1,4,5-trisphosphate/ryanodine receptor" evidence="14">
    <location>
        <begin position="12"/>
        <end position="263"/>
    </location>
</feature>
<gene>
    <name evidence="15" type="ORF">PSON_ATCC_30995.1.T0160398</name>
</gene>
<dbReference type="Proteomes" id="UP000692954">
    <property type="component" value="Unassembled WGS sequence"/>
</dbReference>
<feature type="compositionally biased region" description="Polar residues" evidence="9">
    <location>
        <begin position="1105"/>
        <end position="1115"/>
    </location>
</feature>
<feature type="transmembrane region" description="Helical" evidence="10">
    <location>
        <begin position="2615"/>
        <end position="2635"/>
    </location>
</feature>
<evidence type="ECO:0000256" key="4">
    <source>
        <dbReference type="ARBA" id="ARBA00022989"/>
    </source>
</evidence>
<feature type="domain" description="RIH" evidence="11">
    <location>
        <begin position="515"/>
        <end position="780"/>
    </location>
</feature>
<dbReference type="Pfam" id="PF01365">
    <property type="entry name" value="RYDR_ITPR"/>
    <property type="match status" value="2"/>
</dbReference>
<dbReference type="Pfam" id="PF02815">
    <property type="entry name" value="MIR"/>
    <property type="match status" value="1"/>
</dbReference>
<dbReference type="PANTHER" id="PTHR13715:SF99">
    <property type="entry name" value="INOSITOL 1,4,5-TRISPHOSPHATE RECEPTOR-LIKE PROTEIN A"/>
    <property type="match status" value="1"/>
</dbReference>
<reference evidence="15" key="1">
    <citation type="submission" date="2021-01" db="EMBL/GenBank/DDBJ databases">
        <authorList>
            <consortium name="Genoscope - CEA"/>
            <person name="William W."/>
        </authorList>
    </citation>
    <scope>NUCLEOTIDE SEQUENCE</scope>
</reference>
<dbReference type="OrthoDB" id="300855at2759"/>
<sequence length="3016" mass="355990">MDEDEQIDQTLVTFGSIIAISDFVDQNAFLFSDGFLKPEVFLKNFVHKEQKKKTFDGLDNDSFYKCLFQVLPRVSDTVKTRILQDNNVTDIKSGEKDNKDDKMKMPTQRMNEELSQLMNEYKQNIDAIDKSRCQKLTYHQPFQLLHIASGRFLACHDNEAQLENQNYLIKLDDFSSDYTVFKIVPAYMYQSHGEQDVNAGEMCAITRAMPISNRFAFINCSLLEISEIKGNASQKSEHIQKREINASVEQSHSWKIVLFQQYISENSRNLRVGDCIWLYHSEAEATLSVQKHKEAVDKANFTFYHLSEWLSINNLYVAIAKSQTESAQGYQGSTNGLWQIEGEEFLQGGFVKYEAGYRLKNVTTGYYLSVSEIQGDKNNKQNKKQQYKYRLTQELDKSTIFTFVDLKTQPNQKYLKGGSYTYLQNRQSQNWMDFQSDKQNHEYIPILKAPNEKTEHAVFKIHMATKNEVWEIQFLQSCFRRLAKFVIQIQDPKYPGIDNFSSKRKWFGVFQQLKSCIAELENFVNNKSYTTSAEQQFGAINQYRQKLMREQFYIDILIKILERIITKGELEFYQKIEIDAEKNDRQQKNIFQVESNIIFEDKALMMHEYKTENTLKTQYYNYVKSKVELIDQIYQFLGSVCKLNKENQIYTYDLIPYFQLHTKYLPKAIEAVINIVANNKYLLFKLSEDIKIEFYEENENENDQIKILINLYQFDDKEDQIEIKQHEKIMKKPVPLIEYFINLLWDDEAKNNSYYLKFLRNICSHSESPIQINQENIFKLYKKNNTKQPKLGVETKAEESKSNDGTVRLTSKAGQLIIPQDCDIRDVNKSSRDKFMYIIEQITFFSEVALGRNYSWKNELGAQFEKSFLFRNIWFKNPIDSKYLDLQPGFARLALTLYIDQEPLRIKRAPIMCQLFSECDKPKDYILFKSSTNAGSSNVQELNTYKDLVQNLMNYVNEKGDEIYQVMCPAPNNQGGDERDSKRNQNQQGFDFLKEELILNTMRILDKIMKLNLIWVLDYSLGDTLQTNLRPQMFIQSMVKSCLDIFTYEKYELNLIQAHCQTERQKVQQKLQDKQNIHKLSAPNFMNLLKKKNKEEDDNEEQRGESQTSNDQNTYLNPVMRGYLKLASIMQTMNFLDPKFVENEVQLKIKICDFMEYLLDLRQDFMMQNCIVFFKIYVLQGDHIENNPVAYSEYLKKENKKKPPGHRKKYEELNQRQKNLLIIQRLLKNHAQGLLPNLAQTGIKEIDEPVKEEISLTSFTKNLMKINKQEEKPKTRFYNYINNPKIPEILDLDQYLSLALGDLNPNDQPVASLLPTFLHTFYHVKDKELEKRCLQLLLRLFTQKEEFKRNMLNMQVIFDTEKTILHKYITMNLEKFQTLNDRLDSWMSSYIFEDRINVDFQQAQKYLTSFYHGLKSEIKLEDNELISTLDVIDPKKQQLYANLGAHIAVVNLLPNGLRYIHEYIMDRELEEDKKIVMIDFFRLAFEVLKNFCFNNNENQIILYEYLNFFRHMQYDLGQLELIEAIFQNNKILLVQKVNQQVIDIILQLILKEGRQKRFLKVFQSLMIYQQSYIFDNQILIQNSLLPIEFGEKDIKILYCDGSRNTDLKLFLDDPIQEPDLKFVDKLREIDYRDTFRDEPFYYHAQLLDILIQTTLNNVEKRKYNSNTKEEDVKKNFNISVSKLKRLFTAAYLLEILCSSDAFVKMPITTKSQIQYLDSNEKMKGITLIKLQVIEFLRLVHISSERGQVQHSQLFHCRQQIIDFITFEINRLDKITDLQLFTQDLKTYHIYGLFPFVLAYHDRFLKNIEKQDLRKDLQIIEKYIQEWLKKVKILTSESNILYPIITTSEDAKLVVRCLQTFCKNFYEKTVSQKDDPLWNQVKIKLDSLIDVDQEENKVDLDNNDNTLNPKPVIEIIGGGYHSKKSSLTSKQFSNPDEQLVQKSSKKYLPNKKKVHVFAEKEKEKDESEENLLEGYDSKKSNKVEKLWKQFLKELLNKDQFIKEAEKERETIANAILNISSLLKPEFSKNLTNKPDVKSISRKLISYLQSAFSDPNCKGSIQTLLHILKKIIDTDPARKVEMQSLFDKLGATQMVLLVLSENNQDKKLMMSFLQFINTLLDGGNEQVQGTIYSFMINFSQSENIFQKIYFIIRKQIENLEILSKSKGGSEDESAGLLQIDYNEFQEDLSLVLEVLTFLQNAVEGHYRKLQNYFREQTNSKNNYDLTNAITDLFKTYYYDGRIQKNYDNMLKCLDTLNELVQGPCSDNQKAISESKFLDIAADLFAQQEILSPPDEIEQIGKRKSLLNQPLQRWQICRLMNKILNLIMSLLEGSEINQNNPILKRIMRNLPINLLEKHCVNEYNKFVKIYGDKYEIEALEHLSIDPYQLRKMKESKYDRIKQLSQQFPYFETILQNGFLLFFLMSYYMECDPYIVSPIIKITRMHKRKILKTQTSNEVWQIFKDSFIYMLIQFTIALIRNLFGTLNSMKNLATDQFKNNQIQPDMSEEEKQRIKEEQYRQDLQLAINFYLENSAHIDVMHDDNLEVVYFIKLPSTKYLPKEQKILFHDQVDRSTTQSKVQGLMQVAPTLIEVCKHEEYLKRLFDRQKYLALLTDYVKLWRELAFFLTLFLNLFILFSFDGSVGDRVQDYIFFSQYENFNPMVTKTIIYIIGIVMTGLSLFVVSFYLLKNAPLILKRAWLQKGLFDNQDPNPLFILIDMFYKFIQTILSFLQEVEVMYYIAYGLFAILGTFYHPLFFIFHLTEILFRYPTLKNIILSVYRPRTQLILTFFLLFLLVYVFTIFAYWRLSNEFAGYCDTLLYCFMMNIEWTFRGSIGDYVQQELDINNVARELGVGRFFFDEVSNIILGVIMLNIVAGIIIDTFGSLREEEGNKLNDMVDNCFVCGNLKAEFDRLQSKSNGGFREHIKMNHYMWNYVHFFAYLKWKEKTEYSGIESYVDQKLKEEDLCWVPFNQARELVDLDSNKGIKEKELIQKIEEKIVFVQEQIIDMGKLMKVEFKKNN</sequence>
<evidence type="ECO:0000259" key="12">
    <source>
        <dbReference type="Pfam" id="PF02815"/>
    </source>
</evidence>
<dbReference type="PANTHER" id="PTHR13715">
    <property type="entry name" value="RYANODINE RECEPTOR AND IP3 RECEPTOR"/>
    <property type="match status" value="1"/>
</dbReference>
<evidence type="ECO:0000313" key="16">
    <source>
        <dbReference type="Proteomes" id="UP000692954"/>
    </source>
</evidence>
<comment type="subcellular location">
    <subcellularLocation>
        <location evidence="1">Endomembrane system</location>
        <topology evidence="1">Multi-pass membrane protein</topology>
    </subcellularLocation>
</comment>
<comment type="caution">
    <text evidence="15">The sequence shown here is derived from an EMBL/GenBank/DDBJ whole genome shotgun (WGS) entry which is preliminary data.</text>
</comment>